<dbReference type="GO" id="GO:0016787">
    <property type="term" value="F:hydrolase activity"/>
    <property type="evidence" value="ECO:0007669"/>
    <property type="project" value="UniProtKB-KW"/>
</dbReference>
<evidence type="ECO:0000256" key="2">
    <source>
        <dbReference type="ARBA" id="ARBA00022801"/>
    </source>
</evidence>
<name>A0ABD5V6U8_9EURY</name>
<dbReference type="Proteomes" id="UP001596312">
    <property type="component" value="Unassembled WGS sequence"/>
</dbReference>
<evidence type="ECO:0000259" key="4">
    <source>
        <dbReference type="Pfam" id="PF07859"/>
    </source>
</evidence>
<dbReference type="RefSeq" id="WP_340604390.1">
    <property type="nucleotide sequence ID" value="NZ_JBBMXV010000003.1"/>
</dbReference>
<dbReference type="InterPro" id="IPR013094">
    <property type="entry name" value="AB_hydrolase_3"/>
</dbReference>
<comment type="similarity">
    <text evidence="1">Belongs to the 'GDXG' lipolytic enzyme family.</text>
</comment>
<dbReference type="AlphaFoldDB" id="A0ABD5V6U8"/>
<dbReference type="Gene3D" id="3.40.50.1820">
    <property type="entry name" value="alpha/beta hydrolase"/>
    <property type="match status" value="1"/>
</dbReference>
<keyword evidence="2 5" id="KW-0378">Hydrolase</keyword>
<gene>
    <name evidence="5" type="ORF">ACFQGH_11730</name>
</gene>
<keyword evidence="6" id="KW-1185">Reference proteome</keyword>
<dbReference type="Pfam" id="PF07859">
    <property type="entry name" value="Abhydrolase_3"/>
    <property type="match status" value="1"/>
</dbReference>
<sequence length="323" mass="34844">MATELHPQAEALLHELSEGGVPPLYRQSTAKARETYLELTVSEGGESPEPVDRVNDTTFEGPNGPVSVRSYDPDSTVEGARPTLLFFHGGGWVVGDLETHDLTARALANAADCLVVAVEYRRAPEAPFPAPLEDCYGALDWLAGDPDLGFETNVDVDPDRIAIGGDSAGGTLATGVALLARARDGPAIARQLLVYPVTDHAFETESYTENASGYFITRGDMERFWGAYLETNQDGNHPYVSPLRAPDLTGLPPATVLTAGFDPLRDEGQAYADRLEDAGVPVSRLEYPDMIHGFLTMLTDPEWDRAHEAIGDLAADLRTAYDA</sequence>
<dbReference type="InterPro" id="IPR050300">
    <property type="entry name" value="GDXG_lipolytic_enzyme"/>
</dbReference>
<dbReference type="PROSITE" id="PS01173">
    <property type="entry name" value="LIPASE_GDXG_HIS"/>
    <property type="match status" value="1"/>
</dbReference>
<comment type="caution">
    <text evidence="5">The sequence shown here is derived from an EMBL/GenBank/DDBJ whole genome shotgun (WGS) entry which is preliminary data.</text>
</comment>
<feature type="domain" description="Alpha/beta hydrolase fold-3" evidence="4">
    <location>
        <begin position="84"/>
        <end position="295"/>
    </location>
</feature>
<dbReference type="InterPro" id="IPR002168">
    <property type="entry name" value="Lipase_GDXG_HIS_AS"/>
</dbReference>
<accession>A0ABD5V6U8</accession>
<dbReference type="SUPFAM" id="SSF53474">
    <property type="entry name" value="alpha/beta-Hydrolases"/>
    <property type="match status" value="1"/>
</dbReference>
<dbReference type="PANTHER" id="PTHR48081:SF8">
    <property type="entry name" value="ALPHA_BETA HYDROLASE FOLD-3 DOMAIN-CONTAINING PROTEIN-RELATED"/>
    <property type="match status" value="1"/>
</dbReference>
<protein>
    <submittedName>
        <fullName evidence="5">Alpha/beta hydrolase</fullName>
    </submittedName>
</protein>
<reference evidence="5 6" key="1">
    <citation type="journal article" date="2019" name="Int. J. Syst. Evol. Microbiol.">
        <title>The Global Catalogue of Microorganisms (GCM) 10K type strain sequencing project: providing services to taxonomists for standard genome sequencing and annotation.</title>
        <authorList>
            <consortium name="The Broad Institute Genomics Platform"/>
            <consortium name="The Broad Institute Genome Sequencing Center for Infectious Disease"/>
            <person name="Wu L."/>
            <person name="Ma J."/>
        </authorList>
    </citation>
    <scope>NUCLEOTIDE SEQUENCE [LARGE SCALE GENOMIC DNA]</scope>
    <source>
        <strain evidence="5 6">CGMCC 1.3240</strain>
    </source>
</reference>
<dbReference type="FunFam" id="3.40.50.1820:FF:000089">
    <property type="entry name" value="Alpha/beta hydrolase"/>
    <property type="match status" value="1"/>
</dbReference>
<organism evidence="5 6">
    <name type="scientific">Halalkalicoccus tibetensis</name>
    <dbReference type="NCBI Taxonomy" id="175632"/>
    <lineage>
        <taxon>Archaea</taxon>
        <taxon>Methanobacteriati</taxon>
        <taxon>Methanobacteriota</taxon>
        <taxon>Stenosarchaea group</taxon>
        <taxon>Halobacteria</taxon>
        <taxon>Halobacteriales</taxon>
        <taxon>Halococcaceae</taxon>
        <taxon>Halalkalicoccus</taxon>
    </lineage>
</organism>
<feature type="region of interest" description="Disordered" evidence="3">
    <location>
        <begin position="40"/>
        <end position="66"/>
    </location>
</feature>
<dbReference type="EMBL" id="JBHSXQ010000003">
    <property type="protein sequence ID" value="MFC6905860.1"/>
    <property type="molecule type" value="Genomic_DNA"/>
</dbReference>
<evidence type="ECO:0000313" key="5">
    <source>
        <dbReference type="EMBL" id="MFC6905860.1"/>
    </source>
</evidence>
<dbReference type="InterPro" id="IPR029058">
    <property type="entry name" value="AB_hydrolase_fold"/>
</dbReference>
<evidence type="ECO:0000256" key="3">
    <source>
        <dbReference type="SAM" id="MobiDB-lite"/>
    </source>
</evidence>
<evidence type="ECO:0000256" key="1">
    <source>
        <dbReference type="ARBA" id="ARBA00010515"/>
    </source>
</evidence>
<dbReference type="PANTHER" id="PTHR48081">
    <property type="entry name" value="AB HYDROLASE SUPERFAMILY PROTEIN C4A8.06C"/>
    <property type="match status" value="1"/>
</dbReference>
<evidence type="ECO:0000313" key="6">
    <source>
        <dbReference type="Proteomes" id="UP001596312"/>
    </source>
</evidence>
<proteinExistence type="inferred from homology"/>